<evidence type="ECO:0000313" key="2">
    <source>
        <dbReference type="Proteomes" id="UP000235897"/>
    </source>
</evidence>
<dbReference type="InterPro" id="IPR022541">
    <property type="entry name" value="YhfG"/>
</dbReference>
<dbReference type="OrthoDB" id="6079489at2"/>
<accession>A0A2N8SP18</accession>
<sequence>MSNLTLEDKKAYYAKVRQSNYAASLRLEGFETTPADAKRKFPTREAALRAIRARQA</sequence>
<gene>
    <name evidence="1" type="ORF">CXL00_15585</name>
</gene>
<comment type="caution">
    <text evidence="1">The sequence shown here is derived from an EMBL/GenBank/DDBJ whole genome shotgun (WGS) entry which is preliminary data.</text>
</comment>
<dbReference type="AlphaFoldDB" id="A0A2N8SP18"/>
<dbReference type="Proteomes" id="UP000235897">
    <property type="component" value="Unassembled WGS sequence"/>
</dbReference>
<proteinExistence type="predicted"/>
<protein>
    <submittedName>
        <fullName evidence="1">DUF2559 domain-containing protein</fullName>
    </submittedName>
</protein>
<reference evidence="1 2" key="1">
    <citation type="submission" date="2018-01" db="EMBL/GenBank/DDBJ databases">
        <title>Denitrification phenotypes of diverse strains of Pseudomonas stutzeri.</title>
        <authorList>
            <person name="Milligan D.A."/>
            <person name="Bergaust L."/>
            <person name="Bakken L.R."/>
            <person name="Frostegard A."/>
        </authorList>
    </citation>
    <scope>NUCLEOTIDE SEQUENCE [LARGE SCALE GENOMIC DNA]</scope>
    <source>
        <strain evidence="1 2">28a3</strain>
    </source>
</reference>
<name>A0A2N8SP18_STUST</name>
<evidence type="ECO:0000313" key="1">
    <source>
        <dbReference type="EMBL" id="PNG04228.1"/>
    </source>
</evidence>
<dbReference type="Pfam" id="PF10832">
    <property type="entry name" value="YhfG"/>
    <property type="match status" value="1"/>
</dbReference>
<dbReference type="RefSeq" id="WP_021206635.1">
    <property type="nucleotide sequence ID" value="NZ_JAMOIG010000004.1"/>
</dbReference>
<dbReference type="EMBL" id="POUW01000006">
    <property type="protein sequence ID" value="PNG04228.1"/>
    <property type="molecule type" value="Genomic_DNA"/>
</dbReference>
<organism evidence="1 2">
    <name type="scientific">Stutzerimonas stutzeri</name>
    <name type="common">Pseudomonas stutzeri</name>
    <dbReference type="NCBI Taxonomy" id="316"/>
    <lineage>
        <taxon>Bacteria</taxon>
        <taxon>Pseudomonadati</taxon>
        <taxon>Pseudomonadota</taxon>
        <taxon>Gammaproteobacteria</taxon>
        <taxon>Pseudomonadales</taxon>
        <taxon>Pseudomonadaceae</taxon>
        <taxon>Stutzerimonas</taxon>
    </lineage>
</organism>